<evidence type="ECO:0000256" key="2">
    <source>
        <dbReference type="ARBA" id="ARBA00022679"/>
    </source>
</evidence>
<dbReference type="Gene3D" id="3.20.200.10">
    <property type="entry name" value="MHCK/EF2 kinase"/>
    <property type="match status" value="1"/>
</dbReference>
<gene>
    <name evidence="8" type="primary">mhkB</name>
    <name evidence="8" type="ORF">AWC38_SpisGene15985</name>
</gene>
<dbReference type="PROSITE" id="PS51158">
    <property type="entry name" value="ALPHA_KINASE"/>
    <property type="match status" value="1"/>
</dbReference>
<sequence>MADAAWKKLKDKVTAKRGKKRDAGDTTHKLRKGKELTVQRLSSEVSGKAQKYARIGPREFVPFTEDELTIENIKHCCERHFAAQVGTSLVCDILAGEQGPSCKTLEQIPDIKVIYVRFVTGNIQDCVPEWRISKSDLEMVRSHSDTPTRLEGPTSPPKVAKGSGASSSPSKFAPLSLSVADMIKLGKIGTTQGLTTVVHLHTFDMDLLSWSKLAITVEFNEEKEPFAHDDKGEFVTVEEFIDGKFTKYLNNTGDCCVEETDVMGQKAQCLTHFSYEKSDKKLMLLDIQGHGYELFDPEIASHELFDGSAEVLYCAGNLSHMAIDKFVSGHKCNVFCEIVGLKSLNTD</sequence>
<comment type="caution">
    <text evidence="8">The sequence shown here is derived from an EMBL/GenBank/DDBJ whole genome shotgun (WGS) entry which is preliminary data.</text>
</comment>
<feature type="compositionally biased region" description="Low complexity" evidence="6">
    <location>
        <begin position="157"/>
        <end position="171"/>
    </location>
</feature>
<dbReference type="PANTHER" id="PTHR45992">
    <property type="entry name" value="EUKARYOTIC ELONGATION FACTOR 2 KINASE-RELATED"/>
    <property type="match status" value="1"/>
</dbReference>
<dbReference type="Pfam" id="PF02816">
    <property type="entry name" value="Alpha_kinase"/>
    <property type="match status" value="1"/>
</dbReference>
<dbReference type="GO" id="GO:0005524">
    <property type="term" value="F:ATP binding"/>
    <property type="evidence" value="ECO:0007669"/>
    <property type="project" value="UniProtKB-KW"/>
</dbReference>
<evidence type="ECO:0000256" key="6">
    <source>
        <dbReference type="SAM" id="MobiDB-lite"/>
    </source>
</evidence>
<feature type="compositionally biased region" description="Basic and acidic residues" evidence="6">
    <location>
        <begin position="1"/>
        <end position="14"/>
    </location>
</feature>
<dbReference type="CDD" id="cd04515">
    <property type="entry name" value="Alpha_kinase"/>
    <property type="match status" value="1"/>
</dbReference>
<dbReference type="InterPro" id="IPR011009">
    <property type="entry name" value="Kinase-like_dom_sf"/>
</dbReference>
<protein>
    <submittedName>
        <fullName evidence="8">Myosin heavy chain kinase B</fullName>
    </submittedName>
</protein>
<dbReference type="EMBL" id="LSMT01000353">
    <property type="protein sequence ID" value="PFX19589.1"/>
    <property type="molecule type" value="Genomic_DNA"/>
</dbReference>
<evidence type="ECO:0000259" key="7">
    <source>
        <dbReference type="PROSITE" id="PS51158"/>
    </source>
</evidence>
<evidence type="ECO:0000313" key="8">
    <source>
        <dbReference type="EMBL" id="PFX19589.1"/>
    </source>
</evidence>
<reference evidence="9" key="1">
    <citation type="journal article" date="2017" name="bioRxiv">
        <title>Comparative analysis of the genomes of Stylophora pistillata and Acropora digitifera provides evidence for extensive differences between species of corals.</title>
        <authorList>
            <person name="Voolstra C.R."/>
            <person name="Li Y."/>
            <person name="Liew Y.J."/>
            <person name="Baumgarten S."/>
            <person name="Zoccola D."/>
            <person name="Flot J.-F."/>
            <person name="Tambutte S."/>
            <person name="Allemand D."/>
            <person name="Aranda M."/>
        </authorList>
    </citation>
    <scope>NUCLEOTIDE SEQUENCE [LARGE SCALE GENOMIC DNA]</scope>
</reference>
<organism evidence="8 9">
    <name type="scientific">Stylophora pistillata</name>
    <name type="common">Smooth cauliflower coral</name>
    <dbReference type="NCBI Taxonomy" id="50429"/>
    <lineage>
        <taxon>Eukaryota</taxon>
        <taxon>Metazoa</taxon>
        <taxon>Cnidaria</taxon>
        <taxon>Anthozoa</taxon>
        <taxon>Hexacorallia</taxon>
        <taxon>Scleractinia</taxon>
        <taxon>Astrocoeniina</taxon>
        <taxon>Pocilloporidae</taxon>
        <taxon>Stylophora</taxon>
    </lineage>
</organism>
<dbReference type="AlphaFoldDB" id="A0A2B4RS06"/>
<keyword evidence="2" id="KW-0808">Transferase</keyword>
<dbReference type="InterPro" id="IPR004166">
    <property type="entry name" value="a-kinase_dom"/>
</dbReference>
<evidence type="ECO:0000256" key="5">
    <source>
        <dbReference type="ARBA" id="ARBA00022840"/>
    </source>
</evidence>
<keyword evidence="5" id="KW-0067">ATP-binding</keyword>
<evidence type="ECO:0000256" key="1">
    <source>
        <dbReference type="ARBA" id="ARBA00022527"/>
    </source>
</evidence>
<feature type="region of interest" description="Disordered" evidence="6">
    <location>
        <begin position="141"/>
        <end position="171"/>
    </location>
</feature>
<keyword evidence="9" id="KW-1185">Reference proteome</keyword>
<keyword evidence="1" id="KW-0723">Serine/threonine-protein kinase</keyword>
<dbReference type="InterPro" id="IPR051852">
    <property type="entry name" value="Alpha-type_PK"/>
</dbReference>
<dbReference type="Proteomes" id="UP000225706">
    <property type="component" value="Unassembled WGS sequence"/>
</dbReference>
<evidence type="ECO:0000256" key="3">
    <source>
        <dbReference type="ARBA" id="ARBA00022741"/>
    </source>
</evidence>
<evidence type="ECO:0000313" key="9">
    <source>
        <dbReference type="Proteomes" id="UP000225706"/>
    </source>
</evidence>
<accession>A0A2B4RS06</accession>
<feature type="region of interest" description="Disordered" evidence="6">
    <location>
        <begin position="1"/>
        <end position="29"/>
    </location>
</feature>
<dbReference type="SMART" id="SM00811">
    <property type="entry name" value="Alpha_kinase"/>
    <property type="match status" value="1"/>
</dbReference>
<dbReference type="OrthoDB" id="5953554at2759"/>
<proteinExistence type="predicted"/>
<keyword evidence="3" id="KW-0547">Nucleotide-binding</keyword>
<dbReference type="SUPFAM" id="SSF56112">
    <property type="entry name" value="Protein kinase-like (PK-like)"/>
    <property type="match status" value="1"/>
</dbReference>
<keyword evidence="4 8" id="KW-0418">Kinase</keyword>
<evidence type="ECO:0000256" key="4">
    <source>
        <dbReference type="ARBA" id="ARBA00022777"/>
    </source>
</evidence>
<name>A0A2B4RS06_STYPI</name>
<feature type="domain" description="Alpha-type protein kinase" evidence="7">
    <location>
        <begin position="1"/>
        <end position="344"/>
    </location>
</feature>
<dbReference type="GO" id="GO:0004674">
    <property type="term" value="F:protein serine/threonine kinase activity"/>
    <property type="evidence" value="ECO:0007669"/>
    <property type="project" value="UniProtKB-KW"/>
</dbReference>